<dbReference type="CDD" id="cd15571">
    <property type="entry name" value="ePHD"/>
    <property type="match status" value="2"/>
</dbReference>
<keyword evidence="5" id="KW-0175">Coiled coil</keyword>
<evidence type="ECO:0000259" key="8">
    <source>
        <dbReference type="PROSITE" id="PS51805"/>
    </source>
</evidence>
<dbReference type="PROSITE" id="PS01359">
    <property type="entry name" value="ZF_PHD_1"/>
    <property type="match status" value="1"/>
</dbReference>
<dbReference type="Proteomes" id="UP000220158">
    <property type="component" value="Chromosome 8"/>
</dbReference>
<dbReference type="PROSITE" id="PS51805">
    <property type="entry name" value="EPHD"/>
    <property type="match status" value="1"/>
</dbReference>
<gene>
    <name evidence="9" type="ORF">PRELSG_0805800</name>
</gene>
<sequence length="3424" mass="403244">MDRGRTNYRRNNDVSIYRDGNIKNECSDDHQFWASIENQYFSNFDKRIITAFEDHIRCTDYICDKIKKKKINKKLFENINCYESSVKIKLNQNEKNLSNIADYFSRNKNLIFRNIEQDKNEINKYFQSDLKNERRKKEKILDAINRYNATEIEKKINKSDKPVIFDEKKSIIEFMPMAKNELLLNTLHHINLRNQQKNCTLSMNKNSNFFSTNKDENFLLKNCFANGNVFENSEIFKNSNSNNIEFFEYMNNTNNLENNFMNICDINNSDDINNVKYFNFLNDNINDNTYMNYDISNNEFKNNLNDTLHKHKSTETIDSNTDTVNNVGIAKKKKSTTSCSNEFNESNNNTNKLNNITHKINNNIIDANNDINIFNDDSNLFNYCMSNFKNDSNIFNNESYVMNKPNNVVNTINGDNANSINIDMEENMKNQINCNLYDVSNSYEVMNNNLNNFNSSYNIFNNCYNNSFNKISMNNNYITMKNDFDNKLSGGDININPNSMNDLNNLYSNKLVNIDQYSNANKINDFYKSSNLSDNNMINIEDYHTDNFSYNNDSVILDKNLCDKYSPKYFMHNSLALNSLNSDYKSNLFNKQLTAQHSMINEKNYQNQNDIQNYENILDGNACILKNDRIYMKRNEDIKIKKNNTNDENIKYHLDKFKKLNKNVKQDNNFFDPFLNKKYDGVGKLPYIQNKPIPSGLHISIYIPKSYNFKEKNEKKKKKPCSVEDVYEKEKLAKLLTEITFGDKKNILNSKMSIEEKEKCYNTILDELKNYNSLPIILGNILPYWVKRKNKSHLYKIKNLKKVNEKAKYIHVKNLNKKLISKNIKKDKKHLTTDKIENEDLKKEEDIVIEDINDKKENVQLNNCLDRLKLEEYEINNRDNSEICDNKSKEVNENKDDVSPNKMEYTKLKKESEEIHFINIENIISDEEKQRKTPSKNIINDVKKESTKNELTKEDFCDVTSNEQFNIEEKKNYETNICEISLAPLTNIEQCNQNFINDSFNNKNDNIKDKEIIYDDNINGNENILINDFKDNAIKGEQSVTTENLKESSNNKKMVFKKKSTFYKFHYLKHFKFTIPNSTIIPFNSSIFSLQKNHYKSNVYFEYVLTNINLDKYRRNILNVNYNNNNSITKKNRIYCINFNKNKTYKDNNIKKNIKMSNVMKSFSLNNKMNLNMNKNNNKNNNGIEKNINLENNTLEGINEDSKQNINRNISLYERDLVVNEENKNEDKNEMKIDSFKSMLGLNNLKNIDKANIKNLRNIKSIDKEICVLFSRYVYNIREQKKIIKKLLENIKNEKKKPYKHWYSIEDKMINFYINEYLKNKLNTKHTYTLSKQIVDLLMLRIIVNNSFQLPNNWTEKALCNICSLGEDWEENPIIFCDCCYTPMHFFCTGFKNIKNYNLVKRNSKKEDKSESETTNKNYEKANNDFSKNKSINIIESLLSDNFININSLNSSFNTTINAERDTYNLSSNIGSLMKSNINDNIHQKLEYSDTNIFLKNLNNEIENNNISSPYIKEENKNIKNIKKADNHGINETISNIEKQDINYSENGANFKNIGNINTGEKNITSLSNVNKNNLNNDMNKIKIQNGENNENGKNAEEEQWICPLCSYLRNQILFIEDSNAFKIIRLLSGPRKKKDIDFLVKSCNEFPYDNLLNDIKNELASYNPPEEIIVNNISKYNYKYKSILLLFDIDKDINHYKETYGIDIKDAHDFFESVVLKNSDKYKYKYFFNSIVINKIDDENKENKFLNENLKLFRQESCCINEFSEESEDNGEKEDGNKEREEKYNKRKRDKRVFQSRTAKREEKKKKKLKAKLYHSLMKDNNNSSNNNNNNVVVRKRGRPLGSTKFNKNKLLNVINKNNSKNFINRNSSNNNNIINNNNMNCNNDGNNNSYNVINNNKDSNNSVHSINNITNNNNNDDNNNILSNNILEHNKLDERNIKNQERNKIIENNLNEAANNEEYNLINYNFPSNNSELKKNLLYLKYNFNKNFSFIFKIPTCCICEFDAFYLGGGPIKRTNKKNEWCHIRCALISNCVISDKIEINIKEEKTKYKCSLCLRTNNIGIIKCNIADCYKYYHISCATSSSKYLIEYNEFNKLVLFCSNHSQKKAPTEILRKYQILREKEYNKNKLEDKLNIAKIFDAYILQSYLKISDLKLFNLLSLSSLSIFEKFIYFNYNKFSENVKSNIGIIDDFNEICQNYDHNFSKERNEPFNNALEICEMNKIKKDNCIRDIQNNDVEKKDDEETNKSFNVKNKINNEDNNTNDDKIQIINKEKYDDEEELFLELEEKNKKKNIPIDIFDIDSINKISNIKCNNIISISNFKNIYNENLLDEDSLLKLLTYDFLNIQKDIQEFNSSILSDKYKKLKNFENILLLYPYFNDYQLRKLSELILEKYPSNISNIDNDDSFFAFFNKFLSLLNNKNLMFCSVCLSKATYYEKNKEKNKSNQDDLITLENKDTNIQISKLRKISCSTSKKDNFEIKKERRLGSLSVLKKCSLCNVYICYFCCHRMNIDIVKNYLNDDIEDPAVNNYKYGKLNNFLYNSVGRPSKYKRKYKIDFVNNNCMNKNSNLNSIDVINNKNCENNDNMHEIKKEIKLNKYNFSLNNIDIDASPCKDKIIKKENYKNIPLISRKKIKKNEINILNKHEVLHKSRKDLDIINKKDGNFTNKKYFNVIKKKDINMINKRNIEEINKNSIIEPSKKGINKIIINGVNEKITSEKNIKEDKNENQETIEEIMHDANRKDSKEVKNINEKSNNKANKTGINKRSIHQLNIINDYTNKKEDENEFICPRCEYFKVKKKIGFCSYCPRLDGFLNCFEDKVKKELIFVHPKCLEYVNTAYSKKNNINEIKAGSNKKICSYCRIRHGIVLTCSNTDCDTSFHISCGILLGCKMDNFFGRVDIYNPKKAYCFKHTFQYCKKNSLVNFINTNKLFFFENFLYFPFNHLYNFLMGTYIFNCLNKKYANFLMKPIKIDDYLSTNIFEKTQLNMIKKSTNFASNELKKSYKCNKYSLEDKRKFFLKNNVEDKKYMDYYNSEIANKEIKLLNDENSKNVLDSLKNIHYKIKSESNNSNFIHKETEHFLMSSDKNNTLNIGSDYSKDPSVNANPQIKNDFVFIDDNLTESAVSVLSENETEELKSFQNVSFFNCKSNTYINNIIQNSFMSYKKKIEENYNIPFNTESITSNNYSNNFNVELNDKKNKQSTVVDKNDKYGYLEDKRKIYILHEKDKDSLKKSSLKDSYAYFKQNNNINIKIEGKKKRKEKQKDKKNKNKSNDDIDDFGNDLNVANEKKIIQLNNNIGETDKENQFDVIIGNINGVNELIKKDKNEIEKTKKNKNENLKISENTKEEKKDIKKNEESKEDEQIFCPVCKCYYEELSDGSPADGLNWIGCDKCEKWYHWICCKYSIDNPPDIDNDWYCNGCLNN</sequence>
<evidence type="ECO:0000256" key="2">
    <source>
        <dbReference type="ARBA" id="ARBA00022771"/>
    </source>
</evidence>
<keyword evidence="10" id="KW-1185">Reference proteome</keyword>
<evidence type="ECO:0000259" key="7">
    <source>
        <dbReference type="PROSITE" id="PS50016"/>
    </source>
</evidence>
<protein>
    <recommendedName>
        <fullName evidence="11">PHD-type domain-containing protein</fullName>
    </recommendedName>
</protein>
<dbReference type="OMA" id="YHISCAT"/>
<dbReference type="InterPro" id="IPR011011">
    <property type="entry name" value="Znf_FYVE_PHD"/>
</dbReference>
<feature type="region of interest" description="Disordered" evidence="6">
    <location>
        <begin position="2742"/>
        <end position="2763"/>
    </location>
</feature>
<dbReference type="InterPro" id="IPR013083">
    <property type="entry name" value="Znf_RING/FYVE/PHD"/>
</dbReference>
<name>A0A1J1H873_PLARL</name>
<dbReference type="RefSeq" id="XP_028532637.1">
    <property type="nucleotide sequence ID" value="XM_028676116.1"/>
</dbReference>
<evidence type="ECO:0000313" key="10">
    <source>
        <dbReference type="Proteomes" id="UP000220158"/>
    </source>
</evidence>
<feature type="region of interest" description="Disordered" evidence="6">
    <location>
        <begin position="1403"/>
        <end position="1422"/>
    </location>
</feature>
<dbReference type="SMART" id="SM00249">
    <property type="entry name" value="PHD"/>
    <property type="match status" value="4"/>
</dbReference>
<dbReference type="InterPro" id="IPR001965">
    <property type="entry name" value="Znf_PHD"/>
</dbReference>
<reference evidence="9 10" key="1">
    <citation type="submission" date="2015-04" db="EMBL/GenBank/DDBJ databases">
        <authorList>
            <consortium name="Pathogen Informatics"/>
        </authorList>
    </citation>
    <scope>NUCLEOTIDE SEQUENCE [LARGE SCALE GENOMIC DNA]</scope>
    <source>
        <strain evidence="9 10">SGS1</strain>
    </source>
</reference>
<keyword evidence="1" id="KW-0479">Metal-binding</keyword>
<dbReference type="CDD" id="cd15522">
    <property type="entry name" value="PHD_TAF3"/>
    <property type="match status" value="1"/>
</dbReference>
<feature type="compositionally biased region" description="Basic residues" evidence="6">
    <location>
        <begin position="3255"/>
        <end position="3270"/>
    </location>
</feature>
<dbReference type="SUPFAM" id="SSF57903">
    <property type="entry name" value="FYVE/PHD zinc finger"/>
    <property type="match status" value="2"/>
</dbReference>
<evidence type="ECO:0000256" key="5">
    <source>
        <dbReference type="SAM" id="Coils"/>
    </source>
</evidence>
<feature type="domain" description="PHD-type" evidence="8">
    <location>
        <begin position="1996"/>
        <end position="2105"/>
    </location>
</feature>
<dbReference type="KEGG" id="prel:PRELSG_0805800"/>
<dbReference type="InterPro" id="IPR019786">
    <property type="entry name" value="Zinc_finger_PHD-type_CS"/>
</dbReference>
<keyword evidence="3" id="KW-0862">Zinc</keyword>
<feature type="coiled-coil region" evidence="5">
    <location>
        <begin position="3314"/>
        <end position="3362"/>
    </location>
</feature>
<evidence type="ECO:0008006" key="11">
    <source>
        <dbReference type="Google" id="ProtNLM"/>
    </source>
</evidence>
<accession>A0A1J1H873</accession>
<dbReference type="VEuPathDB" id="PlasmoDB:PRELSG_0805800"/>
<keyword evidence="2 4" id="KW-0863">Zinc-finger</keyword>
<feature type="compositionally biased region" description="Basic and acidic residues" evidence="6">
    <location>
        <begin position="1774"/>
        <end position="1785"/>
    </location>
</feature>
<feature type="compositionally biased region" description="Basic and acidic residues" evidence="6">
    <location>
        <begin position="2742"/>
        <end position="2756"/>
    </location>
</feature>
<organism evidence="9 10">
    <name type="scientific">Plasmodium relictum</name>
    <dbReference type="NCBI Taxonomy" id="85471"/>
    <lineage>
        <taxon>Eukaryota</taxon>
        <taxon>Sar</taxon>
        <taxon>Alveolata</taxon>
        <taxon>Apicomplexa</taxon>
        <taxon>Aconoidasida</taxon>
        <taxon>Haemosporida</taxon>
        <taxon>Plasmodiidae</taxon>
        <taxon>Plasmodium</taxon>
        <taxon>Plasmodium (Haemamoeba)</taxon>
    </lineage>
</organism>
<evidence type="ECO:0000256" key="6">
    <source>
        <dbReference type="SAM" id="MobiDB-lite"/>
    </source>
</evidence>
<dbReference type="Pfam" id="PF13832">
    <property type="entry name" value="zf-HC5HC2H_2"/>
    <property type="match status" value="1"/>
</dbReference>
<proteinExistence type="predicted"/>
<dbReference type="Pfam" id="PF13771">
    <property type="entry name" value="zf-HC5HC2H"/>
    <property type="match status" value="1"/>
</dbReference>
<dbReference type="OrthoDB" id="20839at2759"/>
<dbReference type="Gene3D" id="3.30.40.10">
    <property type="entry name" value="Zinc/RING finger domain, C3HC4 (zinc finger)"/>
    <property type="match status" value="4"/>
</dbReference>
<feature type="compositionally biased region" description="Basic and acidic residues" evidence="6">
    <location>
        <begin position="1405"/>
        <end position="1422"/>
    </location>
</feature>
<dbReference type="GeneID" id="39735734"/>
<evidence type="ECO:0000313" key="9">
    <source>
        <dbReference type="EMBL" id="CRG99632.1"/>
    </source>
</evidence>
<evidence type="ECO:0000256" key="4">
    <source>
        <dbReference type="PROSITE-ProRule" id="PRU00146"/>
    </source>
</evidence>
<dbReference type="InterPro" id="IPR019787">
    <property type="entry name" value="Znf_PHD-finger"/>
</dbReference>
<feature type="domain" description="PHD-type" evidence="7">
    <location>
        <begin position="3363"/>
        <end position="3424"/>
    </location>
</feature>
<evidence type="ECO:0000256" key="3">
    <source>
        <dbReference type="ARBA" id="ARBA00022833"/>
    </source>
</evidence>
<evidence type="ECO:0000256" key="1">
    <source>
        <dbReference type="ARBA" id="ARBA00022723"/>
    </source>
</evidence>
<dbReference type="InterPro" id="IPR034732">
    <property type="entry name" value="EPHD"/>
</dbReference>
<feature type="region of interest" description="Disordered" evidence="6">
    <location>
        <begin position="3253"/>
        <end position="3280"/>
    </location>
</feature>
<dbReference type="GO" id="GO:0008270">
    <property type="term" value="F:zinc ion binding"/>
    <property type="evidence" value="ECO:0007669"/>
    <property type="project" value="UniProtKB-KW"/>
</dbReference>
<feature type="region of interest" description="Disordered" evidence="6">
    <location>
        <begin position="1766"/>
        <end position="1811"/>
    </location>
</feature>
<dbReference type="PROSITE" id="PS50016">
    <property type="entry name" value="ZF_PHD_2"/>
    <property type="match status" value="1"/>
</dbReference>
<dbReference type="EMBL" id="LN835303">
    <property type="protein sequence ID" value="CRG99632.1"/>
    <property type="molecule type" value="Genomic_DNA"/>
</dbReference>